<feature type="transmembrane region" description="Helical" evidence="5">
    <location>
        <begin position="81"/>
        <end position="108"/>
    </location>
</feature>
<keyword evidence="3 5" id="KW-1133">Transmembrane helix</keyword>
<dbReference type="Pfam" id="PF04750">
    <property type="entry name" value="Far-17a_AIG1"/>
    <property type="match status" value="1"/>
</dbReference>
<keyword evidence="7" id="KW-1185">Reference proteome</keyword>
<evidence type="ECO:0000256" key="5">
    <source>
        <dbReference type="SAM" id="Phobius"/>
    </source>
</evidence>
<dbReference type="InterPro" id="IPR006838">
    <property type="entry name" value="ADTRP_AIG1"/>
</dbReference>
<organism evidence="6 7">
    <name type="scientific">Gymnopilus junonius</name>
    <name type="common">Spectacular rustgill mushroom</name>
    <name type="synonym">Gymnopilus spectabilis subsp. junonius</name>
    <dbReference type="NCBI Taxonomy" id="109634"/>
    <lineage>
        <taxon>Eukaryota</taxon>
        <taxon>Fungi</taxon>
        <taxon>Dikarya</taxon>
        <taxon>Basidiomycota</taxon>
        <taxon>Agaricomycotina</taxon>
        <taxon>Agaricomycetes</taxon>
        <taxon>Agaricomycetidae</taxon>
        <taxon>Agaricales</taxon>
        <taxon>Agaricineae</taxon>
        <taxon>Hymenogastraceae</taxon>
        <taxon>Gymnopilus</taxon>
    </lineage>
</organism>
<dbReference type="PANTHER" id="PTHR10989">
    <property type="entry name" value="ANDROGEN-INDUCED PROTEIN 1-RELATED"/>
    <property type="match status" value="1"/>
</dbReference>
<evidence type="ECO:0000313" key="6">
    <source>
        <dbReference type="EMBL" id="KAF8902026.1"/>
    </source>
</evidence>
<dbReference type="AlphaFoldDB" id="A0A9P5NRZ9"/>
<dbReference type="EMBL" id="JADNYJ010000038">
    <property type="protein sequence ID" value="KAF8902026.1"/>
    <property type="molecule type" value="Genomic_DNA"/>
</dbReference>
<proteinExistence type="predicted"/>
<dbReference type="OrthoDB" id="1898221at2759"/>
<evidence type="ECO:0000256" key="1">
    <source>
        <dbReference type="ARBA" id="ARBA00004127"/>
    </source>
</evidence>
<comment type="caution">
    <text evidence="6">The sequence shown here is derived from an EMBL/GenBank/DDBJ whole genome shotgun (WGS) entry which is preliminary data.</text>
</comment>
<protein>
    <submittedName>
        <fullName evidence="6">FAR-17a/AIG1-like protein</fullName>
    </submittedName>
</protein>
<keyword evidence="4 5" id="KW-0472">Membrane</keyword>
<evidence type="ECO:0000256" key="4">
    <source>
        <dbReference type="ARBA" id="ARBA00023136"/>
    </source>
</evidence>
<name>A0A9P5NRZ9_GYMJU</name>
<keyword evidence="2 5" id="KW-0812">Transmembrane</keyword>
<feature type="transmembrane region" description="Helical" evidence="5">
    <location>
        <begin position="158"/>
        <end position="178"/>
    </location>
</feature>
<accession>A0A9P5NRZ9</accession>
<evidence type="ECO:0000256" key="2">
    <source>
        <dbReference type="ARBA" id="ARBA00022692"/>
    </source>
</evidence>
<evidence type="ECO:0000313" key="7">
    <source>
        <dbReference type="Proteomes" id="UP000724874"/>
    </source>
</evidence>
<comment type="subcellular location">
    <subcellularLocation>
        <location evidence="1">Endomembrane system</location>
        <topology evidence="1">Multi-pass membrane protein</topology>
    </subcellularLocation>
</comment>
<feature type="transmembrane region" description="Helical" evidence="5">
    <location>
        <begin position="44"/>
        <end position="69"/>
    </location>
</feature>
<sequence>MNHDQALPAVAIRTVALVIMSYGYRGLKSLAIDKVVREQYGGHFQYLTIQGLALVWLTLLTSLIGTIFPSFRSLRSIKRHLATVALPLSIIISVIYWSLLLFMPQFILQSFHEEPPLSSTSSLDLFRIPLSLDLALHACPASFLLLDFFLFEKKYSKRYVNVAGPLSIVCFSIWYGLWVEYCGKKNDTFPYPFLTENILSVRIAIYGGATFLALLSFRFINHIHG</sequence>
<feature type="transmembrane region" description="Helical" evidence="5">
    <location>
        <begin position="198"/>
        <end position="220"/>
    </location>
</feature>
<dbReference type="GO" id="GO:0016020">
    <property type="term" value="C:membrane"/>
    <property type="evidence" value="ECO:0007669"/>
    <property type="project" value="InterPro"/>
</dbReference>
<feature type="transmembrane region" description="Helical" evidence="5">
    <location>
        <begin position="7"/>
        <end position="24"/>
    </location>
</feature>
<dbReference type="Proteomes" id="UP000724874">
    <property type="component" value="Unassembled WGS sequence"/>
</dbReference>
<reference evidence="6" key="1">
    <citation type="submission" date="2020-11" db="EMBL/GenBank/DDBJ databases">
        <authorList>
            <consortium name="DOE Joint Genome Institute"/>
            <person name="Ahrendt S."/>
            <person name="Riley R."/>
            <person name="Andreopoulos W."/>
            <person name="LaButti K."/>
            <person name="Pangilinan J."/>
            <person name="Ruiz-duenas F.J."/>
            <person name="Barrasa J.M."/>
            <person name="Sanchez-Garcia M."/>
            <person name="Camarero S."/>
            <person name="Miyauchi S."/>
            <person name="Serrano A."/>
            <person name="Linde D."/>
            <person name="Babiker R."/>
            <person name="Drula E."/>
            <person name="Ayuso-Fernandez I."/>
            <person name="Pacheco R."/>
            <person name="Padilla G."/>
            <person name="Ferreira P."/>
            <person name="Barriuso J."/>
            <person name="Kellner H."/>
            <person name="Castanera R."/>
            <person name="Alfaro M."/>
            <person name="Ramirez L."/>
            <person name="Pisabarro A.G."/>
            <person name="Kuo A."/>
            <person name="Tritt A."/>
            <person name="Lipzen A."/>
            <person name="He G."/>
            <person name="Yan M."/>
            <person name="Ng V."/>
            <person name="Cullen D."/>
            <person name="Martin F."/>
            <person name="Rosso M.-N."/>
            <person name="Henrissat B."/>
            <person name="Hibbett D."/>
            <person name="Martinez A.T."/>
            <person name="Grigoriev I.V."/>
        </authorList>
    </citation>
    <scope>NUCLEOTIDE SEQUENCE</scope>
    <source>
        <strain evidence="6">AH 44721</strain>
    </source>
</reference>
<feature type="transmembrane region" description="Helical" evidence="5">
    <location>
        <begin position="128"/>
        <end position="151"/>
    </location>
</feature>
<gene>
    <name evidence="6" type="ORF">CPB84DRAFT_1776396</name>
</gene>
<dbReference type="GO" id="GO:0012505">
    <property type="term" value="C:endomembrane system"/>
    <property type="evidence" value="ECO:0007669"/>
    <property type="project" value="UniProtKB-SubCell"/>
</dbReference>
<dbReference type="PANTHER" id="PTHR10989:SF16">
    <property type="entry name" value="AT02829P-RELATED"/>
    <property type="match status" value="1"/>
</dbReference>
<evidence type="ECO:0000256" key="3">
    <source>
        <dbReference type="ARBA" id="ARBA00022989"/>
    </source>
</evidence>